<evidence type="ECO:0000313" key="6">
    <source>
        <dbReference type="EMBL" id="KAI3917991.1"/>
    </source>
</evidence>
<dbReference type="GO" id="GO:0006397">
    <property type="term" value="P:mRNA processing"/>
    <property type="evidence" value="ECO:0007669"/>
    <property type="project" value="UniProtKB-KW"/>
</dbReference>
<dbReference type="PANTHER" id="PTHR23148:SF0">
    <property type="entry name" value="SERINE_ARGININE REPETITIVE MATRIX PROTEIN 1"/>
    <property type="match status" value="1"/>
</dbReference>
<protein>
    <submittedName>
        <fullName evidence="6">Uncharacterized protein</fullName>
    </submittedName>
</protein>
<keyword evidence="1" id="KW-0507">mRNA processing</keyword>
<comment type="caution">
    <text evidence="6">The sequence shown here is derived from an EMBL/GenBank/DDBJ whole genome shotgun (WGS) entry which is preliminary data.</text>
</comment>
<dbReference type="InterPro" id="IPR036483">
    <property type="entry name" value="PWI_dom_sf"/>
</dbReference>
<evidence type="ECO:0000256" key="2">
    <source>
        <dbReference type="SAM" id="Coils"/>
    </source>
</evidence>
<accession>A0AAD4SRJ8</accession>
<dbReference type="GO" id="GO:0003723">
    <property type="term" value="F:RNA binding"/>
    <property type="evidence" value="ECO:0007669"/>
    <property type="project" value="TreeGrafter"/>
</dbReference>
<dbReference type="InterPro" id="IPR008271">
    <property type="entry name" value="Ser/Thr_kinase_AS"/>
</dbReference>
<evidence type="ECO:0000256" key="3">
    <source>
        <dbReference type="SAM" id="MobiDB-lite"/>
    </source>
</evidence>
<dbReference type="PROSITE" id="PS51025">
    <property type="entry name" value="PWI"/>
    <property type="match status" value="1"/>
</dbReference>
<proteinExistence type="predicted"/>
<dbReference type="SUPFAM" id="SSF56112">
    <property type="entry name" value="Protein kinase-like (PK-like)"/>
    <property type="match status" value="1"/>
</dbReference>
<feature type="region of interest" description="Disordered" evidence="3">
    <location>
        <begin position="160"/>
        <end position="185"/>
    </location>
</feature>
<reference evidence="6" key="1">
    <citation type="submission" date="2022-04" db="EMBL/GenBank/DDBJ databases">
        <title>A functionally conserved STORR gene fusion in Papaver species that diverged 16.8 million years ago.</title>
        <authorList>
            <person name="Catania T."/>
        </authorList>
    </citation>
    <scope>NUCLEOTIDE SEQUENCE</scope>
    <source>
        <strain evidence="6">S-188037</strain>
    </source>
</reference>
<sequence>MVVVLNQVSIQTQEVEEKGVVYRDLKPENFLFTDRDEDSPLKIIDFDILDGKEINGKEVQIQLTGFMEKNTGKFMKELWNLLRSAEQNASGVPQQFLDAKEEIKKKKEEADRITLEIQKKRDIEQEKAKEVLASANYLGSYPFLPQTIVGWRGEEDIASEVRSGSRGNNRLSRSPHSAQRGLSPK</sequence>
<dbReference type="InterPro" id="IPR011009">
    <property type="entry name" value="Kinase-like_dom_sf"/>
</dbReference>
<dbReference type="AlphaFoldDB" id="A0AAD4SRJ8"/>
<evidence type="ECO:0000259" key="5">
    <source>
        <dbReference type="PROSITE" id="PS51025"/>
    </source>
</evidence>
<name>A0AAD4SRJ8_9MAGN</name>
<dbReference type="Proteomes" id="UP001202328">
    <property type="component" value="Unassembled WGS sequence"/>
</dbReference>
<keyword evidence="2" id="KW-0175">Coiled coil</keyword>
<dbReference type="Gene3D" id="1.20.1390.10">
    <property type="entry name" value="PWI domain"/>
    <property type="match status" value="1"/>
</dbReference>
<dbReference type="InterPro" id="IPR000719">
    <property type="entry name" value="Prot_kinase_dom"/>
</dbReference>
<dbReference type="InterPro" id="IPR002483">
    <property type="entry name" value="PWI_dom"/>
</dbReference>
<dbReference type="GO" id="GO:0005524">
    <property type="term" value="F:ATP binding"/>
    <property type="evidence" value="ECO:0007669"/>
    <property type="project" value="InterPro"/>
</dbReference>
<organism evidence="6 7">
    <name type="scientific">Papaver atlanticum</name>
    <dbReference type="NCBI Taxonomy" id="357466"/>
    <lineage>
        <taxon>Eukaryota</taxon>
        <taxon>Viridiplantae</taxon>
        <taxon>Streptophyta</taxon>
        <taxon>Embryophyta</taxon>
        <taxon>Tracheophyta</taxon>
        <taxon>Spermatophyta</taxon>
        <taxon>Magnoliopsida</taxon>
        <taxon>Ranunculales</taxon>
        <taxon>Papaveraceae</taxon>
        <taxon>Papaveroideae</taxon>
        <taxon>Papaver</taxon>
    </lineage>
</organism>
<dbReference type="GO" id="GO:0004672">
    <property type="term" value="F:protein kinase activity"/>
    <property type="evidence" value="ECO:0007669"/>
    <property type="project" value="InterPro"/>
</dbReference>
<dbReference type="EMBL" id="JAJJMB010008958">
    <property type="protein sequence ID" value="KAI3917991.1"/>
    <property type="molecule type" value="Genomic_DNA"/>
</dbReference>
<dbReference type="GO" id="GO:0048024">
    <property type="term" value="P:regulation of mRNA splicing, via spliceosome"/>
    <property type="evidence" value="ECO:0007669"/>
    <property type="project" value="TreeGrafter"/>
</dbReference>
<evidence type="ECO:0000256" key="1">
    <source>
        <dbReference type="ARBA" id="ARBA00022664"/>
    </source>
</evidence>
<dbReference type="PROSITE" id="PS00108">
    <property type="entry name" value="PROTEIN_KINASE_ST"/>
    <property type="match status" value="1"/>
</dbReference>
<dbReference type="SUPFAM" id="SSF101233">
    <property type="entry name" value="PWI domain"/>
    <property type="match status" value="1"/>
</dbReference>
<keyword evidence="7" id="KW-1185">Reference proteome</keyword>
<feature type="compositionally biased region" description="Low complexity" evidence="3">
    <location>
        <begin position="162"/>
        <end position="174"/>
    </location>
</feature>
<evidence type="ECO:0000259" key="4">
    <source>
        <dbReference type="PROSITE" id="PS50011"/>
    </source>
</evidence>
<dbReference type="PROSITE" id="PS50011">
    <property type="entry name" value="PROTEIN_KINASE_DOM"/>
    <property type="match status" value="1"/>
</dbReference>
<feature type="domain" description="Protein kinase" evidence="4">
    <location>
        <begin position="1"/>
        <end position="185"/>
    </location>
</feature>
<feature type="non-terminal residue" evidence="6">
    <location>
        <position position="1"/>
    </location>
</feature>
<dbReference type="GO" id="GO:0005681">
    <property type="term" value="C:spliceosomal complex"/>
    <property type="evidence" value="ECO:0007669"/>
    <property type="project" value="TreeGrafter"/>
</dbReference>
<feature type="domain" description="PWI" evidence="5">
    <location>
        <begin position="1"/>
        <end position="99"/>
    </location>
</feature>
<evidence type="ECO:0000313" key="7">
    <source>
        <dbReference type="Proteomes" id="UP001202328"/>
    </source>
</evidence>
<feature type="coiled-coil region" evidence="2">
    <location>
        <begin position="96"/>
        <end position="123"/>
    </location>
</feature>
<dbReference type="Pfam" id="PF01480">
    <property type="entry name" value="PWI"/>
    <property type="match status" value="1"/>
</dbReference>
<dbReference type="InterPro" id="IPR052225">
    <property type="entry name" value="Ser/Arg_repetitive_matrix"/>
</dbReference>
<dbReference type="PANTHER" id="PTHR23148">
    <property type="entry name" value="SERINE/ARGININE REGULATED NUCLEAR MATRIX PROTEIN"/>
    <property type="match status" value="1"/>
</dbReference>
<gene>
    <name evidence="6" type="ORF">MKW98_000225</name>
</gene>